<evidence type="ECO:0000256" key="1">
    <source>
        <dbReference type="SAM" id="MobiDB-lite"/>
    </source>
</evidence>
<evidence type="ECO:0000313" key="3">
    <source>
        <dbReference type="EMBL" id="KAL2292428.1"/>
    </source>
</evidence>
<evidence type="ECO:0000256" key="2">
    <source>
        <dbReference type="SAM" id="Phobius"/>
    </source>
</evidence>
<feature type="region of interest" description="Disordered" evidence="1">
    <location>
        <begin position="1"/>
        <end position="172"/>
    </location>
</feature>
<feature type="compositionally biased region" description="Low complexity" evidence="1">
    <location>
        <begin position="34"/>
        <end position="47"/>
    </location>
</feature>
<evidence type="ECO:0000313" key="4">
    <source>
        <dbReference type="Proteomes" id="UP001600888"/>
    </source>
</evidence>
<dbReference type="EMBL" id="JBAWTH010000003">
    <property type="protein sequence ID" value="KAL2292428.1"/>
    <property type="molecule type" value="Genomic_DNA"/>
</dbReference>
<proteinExistence type="predicted"/>
<keyword evidence="2" id="KW-1133">Transmembrane helix</keyword>
<keyword evidence="4" id="KW-1185">Reference proteome</keyword>
<protein>
    <submittedName>
        <fullName evidence="3">Uncharacterized protein</fullName>
    </submittedName>
</protein>
<feature type="transmembrane region" description="Helical" evidence="2">
    <location>
        <begin position="180"/>
        <end position="203"/>
    </location>
</feature>
<dbReference type="Proteomes" id="UP001600888">
    <property type="component" value="Unassembled WGS sequence"/>
</dbReference>
<feature type="compositionally biased region" description="Gly residues" evidence="1">
    <location>
        <begin position="153"/>
        <end position="172"/>
    </location>
</feature>
<reference evidence="3 4" key="1">
    <citation type="submission" date="2024-03" db="EMBL/GenBank/DDBJ databases">
        <title>A high-quality draft genome sequence of Diaporthe vaccinii, a causative agent of upright dieback and viscid rot disease in cranberry plants.</title>
        <authorList>
            <person name="Sarrasin M."/>
            <person name="Lang B.F."/>
            <person name="Burger G."/>
        </authorList>
    </citation>
    <scope>NUCLEOTIDE SEQUENCE [LARGE SCALE GENOMIC DNA]</scope>
    <source>
        <strain evidence="3 4">IS7</strain>
    </source>
</reference>
<name>A0ABR4FCK4_9PEZI</name>
<feature type="transmembrane region" description="Helical" evidence="2">
    <location>
        <begin position="223"/>
        <end position="244"/>
    </location>
</feature>
<accession>A0ABR4FCK4</accession>
<feature type="compositionally biased region" description="Gly residues" evidence="1">
    <location>
        <begin position="71"/>
        <end position="89"/>
    </location>
</feature>
<gene>
    <name evidence="3" type="ORF">FJTKL_09400</name>
</gene>
<keyword evidence="2" id="KW-0812">Transmembrane</keyword>
<organism evidence="3 4">
    <name type="scientific">Diaporthe vaccinii</name>
    <dbReference type="NCBI Taxonomy" id="105482"/>
    <lineage>
        <taxon>Eukaryota</taxon>
        <taxon>Fungi</taxon>
        <taxon>Dikarya</taxon>
        <taxon>Ascomycota</taxon>
        <taxon>Pezizomycotina</taxon>
        <taxon>Sordariomycetes</taxon>
        <taxon>Sordariomycetidae</taxon>
        <taxon>Diaporthales</taxon>
        <taxon>Diaporthaceae</taxon>
        <taxon>Diaporthe</taxon>
        <taxon>Diaporthe eres species complex</taxon>
    </lineage>
</organism>
<comment type="caution">
    <text evidence="3">The sequence shown here is derived from an EMBL/GenBank/DDBJ whole genome shotgun (WGS) entry which is preliminary data.</text>
</comment>
<feature type="compositionally biased region" description="Low complexity" evidence="1">
    <location>
        <begin position="90"/>
        <end position="99"/>
    </location>
</feature>
<sequence length="504" mass="53536">MAGLGRAFDDETAASAAALRTKMGNGPTPQRNIQQRQADGAQQAQPQPNEQDHVPDAITNVGGASRAGTVNGNGGSDQEGARPGGGGAGAANRAGARAGNQEGVRAANHGVRAGDGGGARPGNREGVRAGNQEGVRAGNREGVRAGNQEGVRAGNGGGARPGNGGGARAGNGGRARMHKALLTTTAVLTLLPAAIWCLTVDAPHSPLAPSRPNVTWVIGGSRVTAVIAPFISAATFSSFLYGLLVRSMNATLPGFLSPINPAGVATLTKHTDRLKTEMLNDADARWRHLDELEEYIFTDIEGAWFFQRGDWDLQLRMFPRRAVYYALLWAGAPSPEPPMRTARRRVSELQTFLEHGVAANSALKWQAVAIREHSLRGMEIAVGTYAAKMRPDGEDNQPRDASREQRDAAAATLVIHELLTRAVANSSLADGQFAREPDVFMVMVKELKRRKESLSPNDSAFEGSWARVFESGARALDVLVRLEELTGAIRWLLADVEKPQGKHG</sequence>
<keyword evidence="2" id="KW-0472">Membrane</keyword>